<name>D3HSW0_LEGLN</name>
<dbReference type="STRING" id="661367.LLO_1626"/>
<proteinExistence type="predicted"/>
<dbReference type="AlphaFoldDB" id="D3HSW0"/>
<dbReference type="KEGG" id="llo:LLO_1626"/>
<accession>D3HSW0</accession>
<dbReference type="Pfam" id="PF04471">
    <property type="entry name" value="Mrr_cat"/>
    <property type="match status" value="1"/>
</dbReference>
<dbReference type="Gene3D" id="3.40.1350.10">
    <property type="match status" value="1"/>
</dbReference>
<dbReference type="GO" id="GO:0003677">
    <property type="term" value="F:DNA binding"/>
    <property type="evidence" value="ECO:0007669"/>
    <property type="project" value="InterPro"/>
</dbReference>
<dbReference type="eggNOG" id="ENOG5032XY9">
    <property type="taxonomic scope" value="Bacteria"/>
</dbReference>
<evidence type="ECO:0000313" key="3">
    <source>
        <dbReference type="Proteomes" id="UP000001060"/>
    </source>
</evidence>
<dbReference type="OrthoDB" id="7066637at2"/>
<dbReference type="Proteomes" id="UP000001060">
    <property type="component" value="Chromosome"/>
</dbReference>
<dbReference type="RefSeq" id="WP_004450376.1">
    <property type="nucleotide sequence ID" value="NC_013861.1"/>
</dbReference>
<gene>
    <name evidence="2" type="ordered locus">LLO_1626</name>
</gene>
<dbReference type="InterPro" id="IPR007560">
    <property type="entry name" value="Restrct_endonuc_IV_Mrr"/>
</dbReference>
<evidence type="ECO:0000259" key="1">
    <source>
        <dbReference type="Pfam" id="PF04471"/>
    </source>
</evidence>
<evidence type="ECO:0000313" key="2">
    <source>
        <dbReference type="EMBL" id="CBJ12000.1"/>
    </source>
</evidence>
<keyword evidence="3" id="KW-1185">Reference proteome</keyword>
<dbReference type="GO" id="GO:0004519">
    <property type="term" value="F:endonuclease activity"/>
    <property type="evidence" value="ECO:0007669"/>
    <property type="project" value="InterPro"/>
</dbReference>
<dbReference type="SUPFAM" id="SSF52980">
    <property type="entry name" value="Restriction endonuclease-like"/>
    <property type="match status" value="1"/>
</dbReference>
<dbReference type="HOGENOM" id="CLU_846742_0_0_6"/>
<sequence>MNQRNNEYSDAENFEIMVSQITTLLEGDKAEVTWNEKIADPDNPSQQRQIDVLVRKDNLKTLIECRLHKAPQDVKWIEELIGRQLSLRAHAIIAVSSSGFTKGAIAKAKQFGINLRNVDELSSNEILTWSRPIKLSLFYWRFINFKLDLFFDSNDLESLNKLTVMDELKKHPYLHNLLTTHFNIKDNSGLTLREKLGKTTHYQANLAIEKFILSGKLVKRVHIDCLVVLEELPLRIPQVLIYKDPSNSEQGAYIQNFNLGETRIIHNDNNICINLDISKLSLPPSSLFMYADISSPETVNVEYLELIGAENLQVKGNQINFEINLIRA</sequence>
<reference evidence="2 3" key="1">
    <citation type="journal article" date="2010" name="PLoS Genet.">
        <title>Analysis of the Legionella longbeachae genome and transcriptome uncovers unique strategies to cause Legionnaires' disease.</title>
        <authorList>
            <person name="Cazalet C."/>
            <person name="Gomez-Valero L."/>
            <person name="Rusniok C."/>
            <person name="Lomma M."/>
            <person name="Dervins-Ravault D."/>
            <person name="Newton H."/>
            <person name="Sansom F."/>
            <person name="Jarraud S."/>
            <person name="Zidane N."/>
            <person name="Ma L."/>
            <person name="Bouchier C."/>
            <person name="Etienne J."/>
            <person name="Hartland E."/>
            <person name="Buchrieser C."/>
        </authorList>
    </citation>
    <scope>NUCLEOTIDE SEQUENCE [LARGE SCALE GENOMIC DNA]</scope>
    <source>
        <strain evidence="2 3">NSW150</strain>
    </source>
</reference>
<dbReference type="EMBL" id="FN650140">
    <property type="protein sequence ID" value="CBJ12000.1"/>
    <property type="molecule type" value="Genomic_DNA"/>
</dbReference>
<dbReference type="GeneID" id="40925849"/>
<protein>
    <recommendedName>
        <fullName evidence="1">Restriction endonuclease type IV Mrr domain-containing protein</fullName>
    </recommendedName>
</protein>
<feature type="domain" description="Restriction endonuclease type IV Mrr" evidence="1">
    <location>
        <begin position="44"/>
        <end position="122"/>
    </location>
</feature>
<dbReference type="InterPro" id="IPR011335">
    <property type="entry name" value="Restrct_endonuc-II-like"/>
</dbReference>
<organism evidence="2 3">
    <name type="scientific">Legionella longbeachae serogroup 1 (strain NSW150)</name>
    <dbReference type="NCBI Taxonomy" id="661367"/>
    <lineage>
        <taxon>Bacteria</taxon>
        <taxon>Pseudomonadati</taxon>
        <taxon>Pseudomonadota</taxon>
        <taxon>Gammaproteobacteria</taxon>
        <taxon>Legionellales</taxon>
        <taxon>Legionellaceae</taxon>
        <taxon>Legionella</taxon>
    </lineage>
</organism>
<dbReference type="InterPro" id="IPR011856">
    <property type="entry name" value="tRNA_endonuc-like_dom_sf"/>
</dbReference>
<dbReference type="GO" id="GO:0009307">
    <property type="term" value="P:DNA restriction-modification system"/>
    <property type="evidence" value="ECO:0007669"/>
    <property type="project" value="InterPro"/>
</dbReference>